<dbReference type="EMBL" id="CM032183">
    <property type="protein sequence ID" value="KAG7095789.1"/>
    <property type="molecule type" value="Genomic_DNA"/>
</dbReference>
<feature type="region of interest" description="Disordered" evidence="1">
    <location>
        <begin position="1"/>
        <end position="22"/>
    </location>
</feature>
<evidence type="ECO:0000313" key="2">
    <source>
        <dbReference type="EMBL" id="KAG7095789.1"/>
    </source>
</evidence>
<dbReference type="Proteomes" id="UP001049176">
    <property type="component" value="Chromosome 3"/>
</dbReference>
<proteinExistence type="predicted"/>
<name>A0A9P7S5I7_9AGAR</name>
<feature type="region of interest" description="Disordered" evidence="1">
    <location>
        <begin position="196"/>
        <end position="245"/>
    </location>
</feature>
<dbReference type="KEGG" id="more:E1B28_006490"/>
<dbReference type="AlphaFoldDB" id="A0A9P7S5I7"/>
<dbReference type="RefSeq" id="XP_043012259.1">
    <property type="nucleotide sequence ID" value="XM_043151166.1"/>
</dbReference>
<dbReference type="OrthoDB" id="3061995at2759"/>
<sequence>MKNISNKYLTKNKRMDMTSPDQLDEDDWISAITTPSKPRVRRALESNDTSIIFLARDRALRDLVNSRLLEESVKADLSLDEDDSSEFDHHLGDQTLESPFPRTPPRRSGYPLESFALRDSPFSSSRYPYSSPTVTLALIRNDIPSIHTPTSVNSWLNEPFGTNGHHDVENTKRKAGRRETTGCLFGLRLASTGSSYSISSTDPLVEVEEETGEDGESNTKSASRLDSSSSVGSCPGASTPTPTLV</sequence>
<organism evidence="2 3">
    <name type="scientific">Marasmius oreades</name>
    <name type="common">fairy-ring Marasmius</name>
    <dbReference type="NCBI Taxonomy" id="181124"/>
    <lineage>
        <taxon>Eukaryota</taxon>
        <taxon>Fungi</taxon>
        <taxon>Dikarya</taxon>
        <taxon>Basidiomycota</taxon>
        <taxon>Agaricomycotina</taxon>
        <taxon>Agaricomycetes</taxon>
        <taxon>Agaricomycetidae</taxon>
        <taxon>Agaricales</taxon>
        <taxon>Marasmiineae</taxon>
        <taxon>Marasmiaceae</taxon>
        <taxon>Marasmius</taxon>
    </lineage>
</organism>
<evidence type="ECO:0000313" key="3">
    <source>
        <dbReference type="Proteomes" id="UP001049176"/>
    </source>
</evidence>
<evidence type="ECO:0000256" key="1">
    <source>
        <dbReference type="SAM" id="MobiDB-lite"/>
    </source>
</evidence>
<feature type="region of interest" description="Disordered" evidence="1">
    <location>
        <begin position="79"/>
        <end position="112"/>
    </location>
</feature>
<accession>A0A9P7S5I7</accession>
<protein>
    <submittedName>
        <fullName evidence="2">Uncharacterized protein</fullName>
    </submittedName>
</protein>
<feature type="compositionally biased region" description="Low complexity" evidence="1">
    <location>
        <begin position="227"/>
        <end position="238"/>
    </location>
</feature>
<dbReference type="GeneID" id="66075566"/>
<keyword evidence="3" id="KW-1185">Reference proteome</keyword>
<gene>
    <name evidence="2" type="ORF">E1B28_006490</name>
</gene>
<comment type="caution">
    <text evidence="2">The sequence shown here is derived from an EMBL/GenBank/DDBJ whole genome shotgun (WGS) entry which is preliminary data.</text>
</comment>
<feature type="compositionally biased region" description="Acidic residues" evidence="1">
    <location>
        <begin position="205"/>
        <end position="216"/>
    </location>
</feature>
<reference evidence="2" key="1">
    <citation type="journal article" date="2021" name="Genome Biol. Evol.">
        <title>The assembled and annotated genome of the fairy-ring fungus Marasmius oreades.</title>
        <authorList>
            <person name="Hiltunen M."/>
            <person name="Ament-Velasquez S.L."/>
            <person name="Johannesson H."/>
        </authorList>
    </citation>
    <scope>NUCLEOTIDE SEQUENCE</scope>
    <source>
        <strain evidence="2">03SP1</strain>
    </source>
</reference>